<keyword evidence="6 9" id="KW-0648">Protein biosynthesis</keyword>
<protein>
    <recommendedName>
        <fullName evidence="9">Arginine--tRNA ligase</fullName>
        <ecNumber evidence="9">6.1.1.19</ecNumber>
    </recommendedName>
    <alternativeName>
        <fullName evidence="9">Arginyl-tRNA synthetase</fullName>
        <shortName evidence="9">ArgRS</shortName>
    </alternativeName>
</protein>
<dbReference type="Gene3D" id="3.30.1360.70">
    <property type="entry name" value="Arginyl tRNA synthetase N-terminal domain"/>
    <property type="match status" value="1"/>
</dbReference>
<dbReference type="CDD" id="cd07956">
    <property type="entry name" value="Anticodon_Ia_Arg"/>
    <property type="match status" value="1"/>
</dbReference>
<feature type="domain" description="Arginyl tRNA synthetase N-terminal" evidence="12">
    <location>
        <begin position="5"/>
        <end position="87"/>
    </location>
</feature>
<comment type="subunit">
    <text evidence="9">Monomer.</text>
</comment>
<dbReference type="InterPro" id="IPR009080">
    <property type="entry name" value="tRNAsynth_Ia_anticodon-bd"/>
</dbReference>
<evidence type="ECO:0000256" key="6">
    <source>
        <dbReference type="ARBA" id="ARBA00022917"/>
    </source>
</evidence>
<dbReference type="SUPFAM" id="SSF47323">
    <property type="entry name" value="Anticodon-binding domain of a subclass of class I aminoacyl-tRNA synthetases"/>
    <property type="match status" value="1"/>
</dbReference>
<evidence type="ECO:0000259" key="11">
    <source>
        <dbReference type="SMART" id="SM00836"/>
    </source>
</evidence>
<dbReference type="PANTHER" id="PTHR11956:SF5">
    <property type="entry name" value="ARGININE--TRNA LIGASE, CYTOPLASMIC"/>
    <property type="match status" value="1"/>
</dbReference>
<comment type="catalytic activity">
    <reaction evidence="8 9">
        <text>tRNA(Arg) + L-arginine + ATP = L-arginyl-tRNA(Arg) + AMP + diphosphate</text>
        <dbReference type="Rhea" id="RHEA:20301"/>
        <dbReference type="Rhea" id="RHEA-COMP:9658"/>
        <dbReference type="Rhea" id="RHEA-COMP:9673"/>
        <dbReference type="ChEBI" id="CHEBI:30616"/>
        <dbReference type="ChEBI" id="CHEBI:32682"/>
        <dbReference type="ChEBI" id="CHEBI:33019"/>
        <dbReference type="ChEBI" id="CHEBI:78442"/>
        <dbReference type="ChEBI" id="CHEBI:78513"/>
        <dbReference type="ChEBI" id="CHEBI:456215"/>
        <dbReference type="EC" id="6.1.1.19"/>
    </reaction>
</comment>
<accession>A0ABS5Z6A3</accession>
<keyword evidence="14" id="KW-1185">Reference proteome</keyword>
<dbReference type="SUPFAM" id="SSF52374">
    <property type="entry name" value="Nucleotidylyl transferase"/>
    <property type="match status" value="1"/>
</dbReference>
<dbReference type="InterPro" id="IPR008909">
    <property type="entry name" value="DALR_anticod-bd"/>
</dbReference>
<evidence type="ECO:0000256" key="4">
    <source>
        <dbReference type="ARBA" id="ARBA00022741"/>
    </source>
</evidence>
<dbReference type="EC" id="6.1.1.19" evidence="9"/>
<dbReference type="PROSITE" id="PS00178">
    <property type="entry name" value="AA_TRNA_LIGASE_I"/>
    <property type="match status" value="1"/>
</dbReference>
<evidence type="ECO:0000313" key="13">
    <source>
        <dbReference type="EMBL" id="MBU2709583.1"/>
    </source>
</evidence>
<organism evidence="13 14">
    <name type="scientific">Zooshikella harenae</name>
    <dbReference type="NCBI Taxonomy" id="2827238"/>
    <lineage>
        <taxon>Bacteria</taxon>
        <taxon>Pseudomonadati</taxon>
        <taxon>Pseudomonadota</taxon>
        <taxon>Gammaproteobacteria</taxon>
        <taxon>Oceanospirillales</taxon>
        <taxon>Zooshikellaceae</taxon>
        <taxon>Zooshikella</taxon>
    </lineage>
</organism>
<keyword evidence="7 9" id="KW-0030">Aminoacyl-tRNA synthetase</keyword>
<dbReference type="EMBL" id="JAGSOY010000001">
    <property type="protein sequence ID" value="MBU2709583.1"/>
    <property type="molecule type" value="Genomic_DNA"/>
</dbReference>
<comment type="subcellular location">
    <subcellularLocation>
        <location evidence="9">Cytoplasm</location>
    </subcellularLocation>
</comment>
<keyword evidence="4 9" id="KW-0547">Nucleotide-binding</keyword>
<dbReference type="Proteomes" id="UP000690515">
    <property type="component" value="Unassembled WGS sequence"/>
</dbReference>
<evidence type="ECO:0000256" key="7">
    <source>
        <dbReference type="ARBA" id="ARBA00023146"/>
    </source>
</evidence>
<evidence type="ECO:0000256" key="3">
    <source>
        <dbReference type="ARBA" id="ARBA00022598"/>
    </source>
</evidence>
<evidence type="ECO:0000256" key="2">
    <source>
        <dbReference type="ARBA" id="ARBA00022490"/>
    </source>
</evidence>
<dbReference type="HAMAP" id="MF_00123">
    <property type="entry name" value="Arg_tRNA_synth"/>
    <property type="match status" value="1"/>
</dbReference>
<dbReference type="CDD" id="cd00671">
    <property type="entry name" value="ArgRS_core"/>
    <property type="match status" value="1"/>
</dbReference>
<evidence type="ECO:0000259" key="12">
    <source>
        <dbReference type="SMART" id="SM01016"/>
    </source>
</evidence>
<dbReference type="Gene3D" id="1.10.730.10">
    <property type="entry name" value="Isoleucyl-tRNA Synthetase, Domain 1"/>
    <property type="match status" value="1"/>
</dbReference>
<name>A0ABS5Z6A3_9GAMM</name>
<keyword evidence="5 9" id="KW-0067">ATP-binding</keyword>
<dbReference type="InterPro" id="IPR036695">
    <property type="entry name" value="Arg-tRNA-synth_N_sf"/>
</dbReference>
<gene>
    <name evidence="9 13" type="primary">argS</name>
    <name evidence="13" type="ORF">KCG35_00770</name>
</gene>
<dbReference type="SMART" id="SM01016">
    <property type="entry name" value="Arg_tRNA_synt_N"/>
    <property type="match status" value="1"/>
</dbReference>
<dbReference type="PRINTS" id="PR01038">
    <property type="entry name" value="TRNASYNTHARG"/>
</dbReference>
<dbReference type="InterPro" id="IPR035684">
    <property type="entry name" value="ArgRS_core"/>
</dbReference>
<reference evidence="13 14" key="1">
    <citation type="submission" date="2021-04" db="EMBL/GenBank/DDBJ databases">
        <authorList>
            <person name="Pira H."/>
            <person name="Risdian C."/>
            <person name="Wink J."/>
        </authorList>
    </citation>
    <scope>NUCLEOTIDE SEQUENCE [LARGE SCALE GENOMIC DNA]</scope>
    <source>
        <strain evidence="13 14">WH53</strain>
    </source>
</reference>
<keyword evidence="3 9" id="KW-0436">Ligase</keyword>
<dbReference type="Gene3D" id="3.40.50.620">
    <property type="entry name" value="HUPs"/>
    <property type="match status" value="1"/>
</dbReference>
<feature type="short sequence motif" description="'HIGH' region" evidence="9">
    <location>
        <begin position="123"/>
        <end position="133"/>
    </location>
</feature>
<keyword evidence="2 9" id="KW-0963">Cytoplasm</keyword>
<comment type="similarity">
    <text evidence="1 9 10">Belongs to the class-I aminoacyl-tRNA synthetase family.</text>
</comment>
<evidence type="ECO:0000313" key="14">
    <source>
        <dbReference type="Proteomes" id="UP000690515"/>
    </source>
</evidence>
<comment type="caution">
    <text evidence="13">The sequence shown here is derived from an EMBL/GenBank/DDBJ whole genome shotgun (WGS) entry which is preliminary data.</text>
</comment>
<dbReference type="InterPro" id="IPR001412">
    <property type="entry name" value="aa-tRNA-synth_I_CS"/>
</dbReference>
<dbReference type="SMART" id="SM00836">
    <property type="entry name" value="DALR_1"/>
    <property type="match status" value="1"/>
</dbReference>
<dbReference type="RefSeq" id="WP_215817748.1">
    <property type="nucleotide sequence ID" value="NZ_JAGSOY010000001.1"/>
</dbReference>
<dbReference type="InterPro" id="IPR005148">
    <property type="entry name" value="Arg-tRNA-synth_N"/>
</dbReference>
<evidence type="ECO:0000256" key="8">
    <source>
        <dbReference type="ARBA" id="ARBA00049339"/>
    </source>
</evidence>
<dbReference type="Pfam" id="PF00750">
    <property type="entry name" value="tRNA-synt_1d"/>
    <property type="match status" value="1"/>
</dbReference>
<dbReference type="Pfam" id="PF03485">
    <property type="entry name" value="Arg_tRNA_synt_N"/>
    <property type="match status" value="1"/>
</dbReference>
<evidence type="ECO:0000256" key="1">
    <source>
        <dbReference type="ARBA" id="ARBA00005594"/>
    </source>
</evidence>
<dbReference type="NCBIfam" id="TIGR00456">
    <property type="entry name" value="argS"/>
    <property type="match status" value="1"/>
</dbReference>
<proteinExistence type="inferred from homology"/>
<evidence type="ECO:0000256" key="9">
    <source>
        <dbReference type="HAMAP-Rule" id="MF_00123"/>
    </source>
</evidence>
<evidence type="ECO:0000256" key="5">
    <source>
        <dbReference type="ARBA" id="ARBA00022840"/>
    </source>
</evidence>
<dbReference type="SUPFAM" id="SSF55190">
    <property type="entry name" value="Arginyl-tRNA synthetase (ArgRS), N-terminal 'additional' domain"/>
    <property type="match status" value="1"/>
</dbReference>
<dbReference type="GO" id="GO:0004814">
    <property type="term" value="F:arginine-tRNA ligase activity"/>
    <property type="evidence" value="ECO:0007669"/>
    <property type="project" value="UniProtKB-EC"/>
</dbReference>
<dbReference type="InterPro" id="IPR014729">
    <property type="entry name" value="Rossmann-like_a/b/a_fold"/>
</dbReference>
<sequence length="580" mass="64878">MNIRQFLESEVSRALVAAGAPEGTQAMVRTSARANFGDYQANGVMGAAKKLGKNPRELAENVIRQLSLADVAEKIEIAGPGFINIFLKPEWMQQQLQQWITDPRVGVPKADKSKTIVIDYSSPNLAKEMHVGHLRSTIIGDSVTRAFEFLGHKVVRQNHVGDWGTQFGMLIAYMERLAAENPDAVSMELSDLETFYRDAKKSFDEDSEFAEVAREYVVKLQSGDEHCKKLWEKFIDISLNHSEEIYHRLNVSLTRDNVMAESAYNDDLPNVIKLLDEKGLLTDDQGAKVVFLDEFKTKDGEPMGVIIQKKDGGFLYSTTDLAAIRYRCHTLHADRVLYYVDARQAQHFEQVFSICKKAGFSTPRCSLEHHAFGMMLGDDGKPFKTRAGGVVKLAELLDEAEDRAATLIAQKSPNLDEEQKVDVIRAVAMGAIKYADLSKNRTSDYIFNWDNMLAFDGNTAPYILYAYTRVKSIFRKAGVQPEELSGELMVTAPEERTLAMKLMQFHETLDVMVAEGQPHLLCGYLYDVAGTFMTFYEACPVNKAGVEEATKQSRLLFCALVANTLKAGLDVLGIDTVEQM</sequence>
<feature type="domain" description="DALR anticodon binding" evidence="11">
    <location>
        <begin position="463"/>
        <end position="580"/>
    </location>
</feature>
<dbReference type="PANTHER" id="PTHR11956">
    <property type="entry name" value="ARGINYL-TRNA SYNTHETASE"/>
    <property type="match status" value="1"/>
</dbReference>
<dbReference type="InterPro" id="IPR001278">
    <property type="entry name" value="Arg-tRNA-ligase"/>
</dbReference>
<dbReference type="Pfam" id="PF05746">
    <property type="entry name" value="DALR_1"/>
    <property type="match status" value="1"/>
</dbReference>
<evidence type="ECO:0000256" key="10">
    <source>
        <dbReference type="RuleBase" id="RU363038"/>
    </source>
</evidence>